<protein>
    <submittedName>
        <fullName evidence="5">UpxY family transcription antiterminator</fullName>
    </submittedName>
</protein>
<dbReference type="EMBL" id="JAYKLX010000002">
    <property type="protein sequence ID" value="MEB3344968.1"/>
    <property type="molecule type" value="Genomic_DNA"/>
</dbReference>
<dbReference type="SMART" id="SM00738">
    <property type="entry name" value="NGN"/>
    <property type="match status" value="1"/>
</dbReference>
<evidence type="ECO:0000256" key="3">
    <source>
        <dbReference type="ARBA" id="ARBA00023163"/>
    </source>
</evidence>
<dbReference type="Gene3D" id="3.30.70.940">
    <property type="entry name" value="NusG, N-terminal domain"/>
    <property type="match status" value="1"/>
</dbReference>
<dbReference type="InterPro" id="IPR036735">
    <property type="entry name" value="NGN_dom_sf"/>
</dbReference>
<dbReference type="NCBIfam" id="NF033644">
    <property type="entry name" value="antiterm_UpxY"/>
    <property type="match status" value="1"/>
</dbReference>
<sequence length="175" mass="19902">MGKLLKTGWYVLYVRSRHERKVDDLLKENQLESFLPMITTIRRWSDRRKMIKLPLFPSYVFVKINSSMDFHKAVSIEGACTFIKFGNEYARVSEEEILKIKLCIGSDELSDIKTSGKLLRVGENKVINSGSLSGLECEILKINNANKIIVRINSLQQNIIASIPSYHLVSLGNIA</sequence>
<accession>A0ABU5ZSG3</accession>
<evidence type="ECO:0000313" key="5">
    <source>
        <dbReference type="EMBL" id="MEB3344968.1"/>
    </source>
</evidence>
<dbReference type="Pfam" id="PF02357">
    <property type="entry name" value="NusG"/>
    <property type="match status" value="1"/>
</dbReference>
<keyword evidence="6" id="KW-1185">Reference proteome</keyword>
<reference evidence="5 6" key="1">
    <citation type="journal article" date="2013" name="Int. J. Syst. Evol. Microbiol.">
        <title>Aquimarina gracilis sp. nov., isolated from the gut microflora of a mussel, Mytilus coruscus, and emended description of Aquimarina spongiae.</title>
        <authorList>
            <person name="Park S.C."/>
            <person name="Choe H.N."/>
            <person name="Baik K.S."/>
            <person name="Seong C.N."/>
        </authorList>
    </citation>
    <scope>NUCLEOTIDE SEQUENCE [LARGE SCALE GENOMIC DNA]</scope>
    <source>
        <strain evidence="5 6">PSC32</strain>
    </source>
</reference>
<evidence type="ECO:0000256" key="2">
    <source>
        <dbReference type="ARBA" id="ARBA00023015"/>
    </source>
</evidence>
<dbReference type="RefSeq" id="WP_324178991.1">
    <property type="nucleotide sequence ID" value="NZ_BAABAW010000003.1"/>
</dbReference>
<proteinExistence type="predicted"/>
<evidence type="ECO:0000313" key="6">
    <source>
        <dbReference type="Proteomes" id="UP001327027"/>
    </source>
</evidence>
<keyword evidence="2" id="KW-0805">Transcription regulation</keyword>
<gene>
    <name evidence="5" type="ORF">U6A24_05820</name>
</gene>
<dbReference type="Proteomes" id="UP001327027">
    <property type="component" value="Unassembled WGS sequence"/>
</dbReference>
<dbReference type="InterPro" id="IPR043425">
    <property type="entry name" value="NusG-like"/>
</dbReference>
<keyword evidence="1" id="KW-0889">Transcription antitermination</keyword>
<evidence type="ECO:0000259" key="4">
    <source>
        <dbReference type="SMART" id="SM00738"/>
    </source>
</evidence>
<dbReference type="SUPFAM" id="SSF82679">
    <property type="entry name" value="N-utilization substance G protein NusG, N-terminal domain"/>
    <property type="match status" value="1"/>
</dbReference>
<organism evidence="5 6">
    <name type="scientific">Aquimarina gracilis</name>
    <dbReference type="NCBI Taxonomy" id="874422"/>
    <lineage>
        <taxon>Bacteria</taxon>
        <taxon>Pseudomonadati</taxon>
        <taxon>Bacteroidota</taxon>
        <taxon>Flavobacteriia</taxon>
        <taxon>Flavobacteriales</taxon>
        <taxon>Flavobacteriaceae</taxon>
        <taxon>Aquimarina</taxon>
    </lineage>
</organism>
<name>A0ABU5ZSG3_9FLAO</name>
<dbReference type="PANTHER" id="PTHR30265:SF4">
    <property type="entry name" value="KOW MOTIF FAMILY PROTEIN, EXPRESSED"/>
    <property type="match status" value="1"/>
</dbReference>
<evidence type="ECO:0000256" key="1">
    <source>
        <dbReference type="ARBA" id="ARBA00022814"/>
    </source>
</evidence>
<dbReference type="InterPro" id="IPR006645">
    <property type="entry name" value="NGN-like_dom"/>
</dbReference>
<feature type="domain" description="NusG-like N-terminal" evidence="4">
    <location>
        <begin position="6"/>
        <end position="104"/>
    </location>
</feature>
<dbReference type="PANTHER" id="PTHR30265">
    <property type="entry name" value="RHO-INTERACTING TRANSCRIPTION TERMINATION FACTOR NUSG"/>
    <property type="match status" value="1"/>
</dbReference>
<keyword evidence="3" id="KW-0804">Transcription</keyword>
<comment type="caution">
    <text evidence="5">The sequence shown here is derived from an EMBL/GenBank/DDBJ whole genome shotgun (WGS) entry which is preliminary data.</text>
</comment>